<keyword evidence="2" id="KW-1185">Reference proteome</keyword>
<sequence length="269" mass="29214">MSRDARTPDGVPTDVAHNARVWNHWLGGKDNYPSDREVGDRVFSMYPSIVHVARADRAFLGRAVRFLAGEAGMRQFLDIGTGLPTADNTHEVAQRRAPDARIVYVDNDPLVLVQARRLLTSTPQGATDYVEADAHDPHAIIDAAARTLDFDRPVAVMLLGILNFIMDTGEARSIVDRLVAAVPSGSYLALTHPTLELGGEGNLEAMEFWNANAKPPIRARTGEEIAGFLTGVELVEPGLVSCSRWRPETSRSGEAPPIVAQYGAVGRKP</sequence>
<proteinExistence type="predicted"/>
<comment type="caution">
    <text evidence="1">The sequence shown here is derived from an EMBL/GenBank/DDBJ whole genome shotgun (WGS) entry which is preliminary data.</text>
</comment>
<dbReference type="PIRSF" id="PIRSF017393">
    <property type="entry name" value="MTase_SAV2177"/>
    <property type="match status" value="1"/>
</dbReference>
<dbReference type="EMBL" id="JBHSXS010000005">
    <property type="protein sequence ID" value="MFC6880398.1"/>
    <property type="molecule type" value="Genomic_DNA"/>
</dbReference>
<keyword evidence="1" id="KW-0489">Methyltransferase</keyword>
<dbReference type="Proteomes" id="UP001596380">
    <property type="component" value="Unassembled WGS sequence"/>
</dbReference>
<protein>
    <submittedName>
        <fullName evidence="1">SAM-dependent methyltransferase</fullName>
        <ecNumber evidence="1">2.1.1.-</ecNumber>
    </submittedName>
</protein>
<keyword evidence="1" id="KW-0808">Transferase</keyword>
<gene>
    <name evidence="1" type="ORF">ACFQKB_11565</name>
</gene>
<organism evidence="1 2">
    <name type="scientific">Actinomadura yumaensis</name>
    <dbReference type="NCBI Taxonomy" id="111807"/>
    <lineage>
        <taxon>Bacteria</taxon>
        <taxon>Bacillati</taxon>
        <taxon>Actinomycetota</taxon>
        <taxon>Actinomycetes</taxon>
        <taxon>Streptosporangiales</taxon>
        <taxon>Thermomonosporaceae</taxon>
        <taxon>Actinomadura</taxon>
    </lineage>
</organism>
<dbReference type="EC" id="2.1.1.-" evidence="1"/>
<dbReference type="SUPFAM" id="SSF53335">
    <property type="entry name" value="S-adenosyl-L-methionine-dependent methyltransferases"/>
    <property type="match status" value="1"/>
</dbReference>
<dbReference type="Pfam" id="PF04672">
    <property type="entry name" value="Methyltransf_19"/>
    <property type="match status" value="1"/>
</dbReference>
<evidence type="ECO:0000313" key="1">
    <source>
        <dbReference type="EMBL" id="MFC6880398.1"/>
    </source>
</evidence>
<name>A0ABW2CF21_9ACTN</name>
<dbReference type="GO" id="GO:0032259">
    <property type="term" value="P:methylation"/>
    <property type="evidence" value="ECO:0007669"/>
    <property type="project" value="UniProtKB-KW"/>
</dbReference>
<reference evidence="2" key="1">
    <citation type="journal article" date="2019" name="Int. J. Syst. Evol. Microbiol.">
        <title>The Global Catalogue of Microorganisms (GCM) 10K type strain sequencing project: providing services to taxonomists for standard genome sequencing and annotation.</title>
        <authorList>
            <consortium name="The Broad Institute Genomics Platform"/>
            <consortium name="The Broad Institute Genome Sequencing Center for Infectious Disease"/>
            <person name="Wu L."/>
            <person name="Ma J."/>
        </authorList>
    </citation>
    <scope>NUCLEOTIDE SEQUENCE [LARGE SCALE GENOMIC DNA]</scope>
    <source>
        <strain evidence="2">JCM 3369</strain>
    </source>
</reference>
<dbReference type="InterPro" id="IPR029063">
    <property type="entry name" value="SAM-dependent_MTases_sf"/>
</dbReference>
<dbReference type="InterPro" id="IPR006764">
    <property type="entry name" value="SAM_dep_MeTrfase_SAV2177_type"/>
</dbReference>
<evidence type="ECO:0000313" key="2">
    <source>
        <dbReference type="Proteomes" id="UP001596380"/>
    </source>
</evidence>
<accession>A0ABW2CF21</accession>
<dbReference type="Gene3D" id="3.40.50.150">
    <property type="entry name" value="Vaccinia Virus protein VP39"/>
    <property type="match status" value="1"/>
</dbReference>
<dbReference type="RefSeq" id="WP_160820986.1">
    <property type="nucleotide sequence ID" value="NZ_JBHSXE010000001.1"/>
</dbReference>
<dbReference type="GO" id="GO:0008168">
    <property type="term" value="F:methyltransferase activity"/>
    <property type="evidence" value="ECO:0007669"/>
    <property type="project" value="UniProtKB-KW"/>
</dbReference>